<dbReference type="AlphaFoldDB" id="A0A426DBW4"/>
<evidence type="ECO:0000313" key="2">
    <source>
        <dbReference type="EMBL" id="RRK30261.1"/>
    </source>
</evidence>
<comment type="caution">
    <text evidence="2">The sequence shown here is derived from an EMBL/GenBank/DDBJ whole genome shotgun (WGS) entry which is preliminary data.</text>
</comment>
<protein>
    <submittedName>
        <fullName evidence="2">Uncharacterized protein</fullName>
    </submittedName>
</protein>
<gene>
    <name evidence="2" type="ORF">EBB54_01855</name>
</gene>
<sequence length="68" mass="8159">MASSFTDPIYIYITIKNYWKSRINYSISDSGIFRCAFIFAIYNFTIYKEKICLKIVLYFIVLIMLMVF</sequence>
<keyword evidence="1" id="KW-0472">Membrane</keyword>
<keyword evidence="3" id="KW-1185">Reference proteome</keyword>
<dbReference type="EMBL" id="RHJS01000002">
    <property type="protein sequence ID" value="RRK30261.1"/>
    <property type="molecule type" value="Genomic_DNA"/>
</dbReference>
<keyword evidence="1" id="KW-1133">Transmembrane helix</keyword>
<dbReference type="Proteomes" id="UP000274920">
    <property type="component" value="Unassembled WGS sequence"/>
</dbReference>
<name>A0A426DBW4_9FIRM</name>
<organism evidence="2 3">
    <name type="scientific">Schaedlerella arabinosiphila</name>
    <dbReference type="NCBI Taxonomy" id="2044587"/>
    <lineage>
        <taxon>Bacteria</taxon>
        <taxon>Bacillati</taxon>
        <taxon>Bacillota</taxon>
        <taxon>Clostridia</taxon>
        <taxon>Lachnospirales</taxon>
        <taxon>Lachnospiraceae</taxon>
        <taxon>Schaedlerella</taxon>
    </lineage>
</organism>
<reference evidence="2" key="1">
    <citation type="submission" date="2018-10" db="EMBL/GenBank/DDBJ databases">
        <title>Schaedlerella arabinophila gen. nov. sp. nov., isolated from the mouse intestinal tract and comparative analysis with the genome of the closely related altered Schaedler flora strain ASF502.</title>
        <authorList>
            <person name="Miyake S."/>
            <person name="Soh M."/>
            <person name="Seedorf H."/>
        </authorList>
    </citation>
    <scope>NUCLEOTIDE SEQUENCE [LARGE SCALE GENOMIC DNA]</scope>
    <source>
        <strain evidence="2">DSM 106076</strain>
    </source>
</reference>
<proteinExistence type="predicted"/>
<evidence type="ECO:0000256" key="1">
    <source>
        <dbReference type="SAM" id="Phobius"/>
    </source>
</evidence>
<keyword evidence="1" id="KW-0812">Transmembrane</keyword>
<feature type="transmembrane region" description="Helical" evidence="1">
    <location>
        <begin position="51"/>
        <end position="67"/>
    </location>
</feature>
<accession>A0A426DBW4</accession>
<evidence type="ECO:0000313" key="3">
    <source>
        <dbReference type="Proteomes" id="UP000274920"/>
    </source>
</evidence>